<reference evidence="3" key="1">
    <citation type="submission" date="2023-02" db="EMBL/GenBank/DDBJ databases">
        <title>Genome sequence of Hyphococcus flavus.</title>
        <authorList>
            <person name="Rong J.-C."/>
            <person name="Zhao Q."/>
            <person name="Yi M."/>
            <person name="Wu J.-Y."/>
        </authorList>
    </citation>
    <scope>NUCLEOTIDE SEQUENCE</scope>
    <source>
        <strain evidence="3">MCCC 1K03223</strain>
    </source>
</reference>
<keyword evidence="2" id="KW-0560">Oxidoreductase</keyword>
<dbReference type="Gene3D" id="1.10.1530.10">
    <property type="match status" value="1"/>
</dbReference>
<organism evidence="3 4">
    <name type="scientific">Hyphococcus flavus</name>
    <dbReference type="NCBI Taxonomy" id="1866326"/>
    <lineage>
        <taxon>Bacteria</taxon>
        <taxon>Pseudomonadati</taxon>
        <taxon>Pseudomonadota</taxon>
        <taxon>Alphaproteobacteria</taxon>
        <taxon>Parvularculales</taxon>
        <taxon>Parvularculaceae</taxon>
        <taxon>Hyphococcus</taxon>
    </lineage>
</organism>
<dbReference type="GO" id="GO:0016491">
    <property type="term" value="F:oxidoreductase activity"/>
    <property type="evidence" value="ECO:0007669"/>
    <property type="project" value="UniProtKB-KW"/>
</dbReference>
<dbReference type="KEGG" id="hfl:PUV54_01395"/>
<dbReference type="InterPro" id="IPR003767">
    <property type="entry name" value="Malate/L-lactate_DH-like"/>
</dbReference>
<dbReference type="PANTHER" id="PTHR11091">
    <property type="entry name" value="OXIDOREDUCTASE-RELATED"/>
    <property type="match status" value="1"/>
</dbReference>
<dbReference type="Pfam" id="PF02615">
    <property type="entry name" value="Ldh_2"/>
    <property type="match status" value="1"/>
</dbReference>
<dbReference type="EMBL" id="CP118166">
    <property type="protein sequence ID" value="WDI31841.1"/>
    <property type="molecule type" value="Genomic_DNA"/>
</dbReference>
<evidence type="ECO:0000256" key="1">
    <source>
        <dbReference type="ARBA" id="ARBA00006056"/>
    </source>
</evidence>
<gene>
    <name evidence="3" type="ORF">PUV54_01395</name>
</gene>
<evidence type="ECO:0000313" key="4">
    <source>
        <dbReference type="Proteomes" id="UP001214043"/>
    </source>
</evidence>
<dbReference type="InterPro" id="IPR043143">
    <property type="entry name" value="Mal/L-sulf/L-lact_DH-like_NADP"/>
</dbReference>
<keyword evidence="4" id="KW-1185">Reference proteome</keyword>
<proteinExistence type="inferred from homology"/>
<dbReference type="InterPro" id="IPR036111">
    <property type="entry name" value="Mal/L-sulfo/L-lacto_DH-like_sf"/>
</dbReference>
<dbReference type="AlphaFoldDB" id="A0AAF0CEU5"/>
<dbReference type="NCBIfam" id="NF007504">
    <property type="entry name" value="PRK10098.1"/>
    <property type="match status" value="1"/>
</dbReference>
<dbReference type="Proteomes" id="UP001214043">
    <property type="component" value="Chromosome"/>
</dbReference>
<dbReference type="Gene3D" id="3.30.1370.60">
    <property type="entry name" value="Hypothetical oxidoreductase yiak, domain 2"/>
    <property type="match status" value="1"/>
</dbReference>
<dbReference type="RefSeq" id="WP_274493728.1">
    <property type="nucleotide sequence ID" value="NZ_CP118166.1"/>
</dbReference>
<evidence type="ECO:0000256" key="2">
    <source>
        <dbReference type="ARBA" id="ARBA00023002"/>
    </source>
</evidence>
<dbReference type="PANTHER" id="PTHR11091:SF0">
    <property type="entry name" value="MALATE DEHYDROGENASE"/>
    <property type="match status" value="1"/>
</dbReference>
<evidence type="ECO:0000313" key="3">
    <source>
        <dbReference type="EMBL" id="WDI31841.1"/>
    </source>
</evidence>
<sequence>MRLTKATSIAVAKSLLLAMGADDDEAQIGAEGLTDANLSGHDSHGIGVLYMYARSAEAGQLVLNAELEARQLGSILKINGNAGLGQRIGREAMASACDIAAREGVCIASLANSFHLGRIGAWGEQCADAGFVSVHFVGAISRSLVAPHFGREARLTTNPVCIGFPRTNGEAPVICDFATSAFAAGKVRLAYEAGKPAPEGALCDADGVQTTDAARLFEAPLGALLPMAGHKGYALSVMCELLGGALAGNACGPDRQAPDKIINNMLSIVFDPEKFMPQEVLQKESETLLDWLKQTPPAPGQDKVLSPGEPEAIARRKRLAEGFEMSDGAWRLLEETGENLGVSASELNRCADQG</sequence>
<accession>A0AAF0CEU5</accession>
<comment type="similarity">
    <text evidence="1">Belongs to the LDH2/MDH2 oxidoreductase family.</text>
</comment>
<dbReference type="SUPFAM" id="SSF89733">
    <property type="entry name" value="L-sulfolactate dehydrogenase-like"/>
    <property type="match status" value="1"/>
</dbReference>
<protein>
    <submittedName>
        <fullName evidence="3">Malate/lactate/ureidoglycolate dehydrogenase</fullName>
    </submittedName>
</protein>
<dbReference type="InterPro" id="IPR043144">
    <property type="entry name" value="Mal/L-sulf/L-lact_DH-like_ah"/>
</dbReference>
<name>A0AAF0CEU5_9PROT</name>